<feature type="compositionally biased region" description="Basic and acidic residues" evidence="1">
    <location>
        <begin position="339"/>
        <end position="360"/>
    </location>
</feature>
<dbReference type="InterPro" id="IPR036869">
    <property type="entry name" value="J_dom_sf"/>
</dbReference>
<sequence length="506" mass="57708">MDESWRMRMGMPTASTETTTVKPNLLRRRSTEETSHNRNPNSDNTLLDPEDFNDVFGGPPRTILSRQFSSGTEFSRSFSSTGFFYEEIFRRPDRVGSVSGRSGRNLPEFRIPVNRGQQRRNEFYSDIFGWKDEKVVRSRTRSKTSSSSVLSSEDLSPLRPTVCVNSDNDVFFFASKLRPINVGSRWTSTTMVPEHYQRQKSVPIFSGNQSMWSAGDDYNENLRGSPIGFRRKNPSPETINLEPISNTIVRQSTENTELNSPSSTVSSVCEEPQDKWNKIFQQHGTEQDGDEDTRSYVIEIISDHREGTSEAIGVDEAIAWAKESFQTRCLENNSSTQEQVKEPSSEEILEEPRLEEEQMDGHGSPQGLPRWKRDQWMKTLGCGRLARKLKSGCCFLHCIMLDRFTVAKLLSVMLIRCEIAETGFFCYPIQILWPESGWLAIPLSNLIRSSEVKKAYQRAQLCLHPDKLQQRGATIPQKYIAEKAFSVLQDAWAAFVSQDLPSLKNY</sequence>
<evidence type="ECO:0000313" key="2">
    <source>
        <dbReference type="EMBL" id="CAA3025918.1"/>
    </source>
</evidence>
<dbReference type="CDD" id="cd06257">
    <property type="entry name" value="DnaJ"/>
    <property type="match status" value="1"/>
</dbReference>
<dbReference type="OrthoDB" id="1717591at2759"/>
<dbReference type="EMBL" id="CACTIH010009147">
    <property type="protein sequence ID" value="CAA3025918.1"/>
    <property type="molecule type" value="Genomic_DNA"/>
</dbReference>
<dbReference type="InterPro" id="IPR001623">
    <property type="entry name" value="DnaJ_domain"/>
</dbReference>
<dbReference type="GO" id="GO:0072583">
    <property type="term" value="P:clathrin-dependent endocytosis"/>
    <property type="evidence" value="ECO:0007669"/>
    <property type="project" value="TreeGrafter"/>
</dbReference>
<dbReference type="PANTHER" id="PTHR23172:SF69">
    <property type="entry name" value="CHAPERONE DNAJ-DOMAIN SUPERFAMILY PROTEIN"/>
    <property type="match status" value="1"/>
</dbReference>
<proteinExistence type="predicted"/>
<keyword evidence="3" id="KW-1185">Reference proteome</keyword>
<dbReference type="GO" id="GO:0072318">
    <property type="term" value="P:clathrin coat disassembly"/>
    <property type="evidence" value="ECO:0007669"/>
    <property type="project" value="TreeGrafter"/>
</dbReference>
<feature type="compositionally biased region" description="Polar residues" evidence="1">
    <location>
        <begin position="13"/>
        <end position="22"/>
    </location>
</feature>
<gene>
    <name evidence="2" type="ORF">OLEA9_A005867</name>
</gene>
<dbReference type="GO" id="GO:0031982">
    <property type="term" value="C:vesicle"/>
    <property type="evidence" value="ECO:0007669"/>
    <property type="project" value="TreeGrafter"/>
</dbReference>
<dbReference type="Gene3D" id="1.10.287.110">
    <property type="entry name" value="DnaJ domain"/>
    <property type="match status" value="1"/>
</dbReference>
<evidence type="ECO:0000256" key="1">
    <source>
        <dbReference type="SAM" id="MobiDB-lite"/>
    </source>
</evidence>
<accession>A0A8S0V3T6</accession>
<dbReference type="SUPFAM" id="SSF46565">
    <property type="entry name" value="Chaperone J-domain"/>
    <property type="match status" value="1"/>
</dbReference>
<feature type="region of interest" description="Disordered" evidence="1">
    <location>
        <begin position="331"/>
        <end position="368"/>
    </location>
</feature>
<evidence type="ECO:0000313" key="3">
    <source>
        <dbReference type="Proteomes" id="UP000594638"/>
    </source>
</evidence>
<organism evidence="2 3">
    <name type="scientific">Olea europaea subsp. europaea</name>
    <dbReference type="NCBI Taxonomy" id="158383"/>
    <lineage>
        <taxon>Eukaryota</taxon>
        <taxon>Viridiplantae</taxon>
        <taxon>Streptophyta</taxon>
        <taxon>Embryophyta</taxon>
        <taxon>Tracheophyta</taxon>
        <taxon>Spermatophyta</taxon>
        <taxon>Magnoliopsida</taxon>
        <taxon>eudicotyledons</taxon>
        <taxon>Gunneridae</taxon>
        <taxon>Pentapetalae</taxon>
        <taxon>asterids</taxon>
        <taxon>lamiids</taxon>
        <taxon>Lamiales</taxon>
        <taxon>Oleaceae</taxon>
        <taxon>Oleeae</taxon>
        <taxon>Olea</taxon>
    </lineage>
</organism>
<dbReference type="Gramene" id="OE9A005867T2">
    <property type="protein sequence ID" value="OE9A005867C2"/>
    <property type="gene ID" value="OE9A005867"/>
</dbReference>
<comment type="caution">
    <text evidence="2">The sequence shown here is derived from an EMBL/GenBank/DDBJ whole genome shotgun (WGS) entry which is preliminary data.</text>
</comment>
<dbReference type="GO" id="GO:0030276">
    <property type="term" value="F:clathrin binding"/>
    <property type="evidence" value="ECO:0007669"/>
    <property type="project" value="TreeGrafter"/>
</dbReference>
<protein>
    <submittedName>
        <fullName evidence="2">Uncharacterized protein</fullName>
    </submittedName>
</protein>
<dbReference type="Proteomes" id="UP000594638">
    <property type="component" value="Unassembled WGS sequence"/>
</dbReference>
<reference evidence="2 3" key="1">
    <citation type="submission" date="2019-12" db="EMBL/GenBank/DDBJ databases">
        <authorList>
            <person name="Alioto T."/>
            <person name="Alioto T."/>
            <person name="Gomez Garrido J."/>
        </authorList>
    </citation>
    <scope>NUCLEOTIDE SEQUENCE [LARGE SCALE GENOMIC DNA]</scope>
</reference>
<dbReference type="PANTHER" id="PTHR23172">
    <property type="entry name" value="AUXILIN/CYCLIN G-ASSOCIATED KINASE-RELATED"/>
    <property type="match status" value="1"/>
</dbReference>
<dbReference type="GO" id="GO:0005737">
    <property type="term" value="C:cytoplasm"/>
    <property type="evidence" value="ECO:0007669"/>
    <property type="project" value="TreeGrafter"/>
</dbReference>
<feature type="region of interest" description="Disordered" evidence="1">
    <location>
        <begin position="1"/>
        <end position="51"/>
    </location>
</feature>
<dbReference type="AlphaFoldDB" id="A0A8S0V3T6"/>
<name>A0A8S0V3T6_OLEEU</name>